<protein>
    <submittedName>
        <fullName evidence="1">Restriction alleviation protein</fullName>
    </submittedName>
</protein>
<dbReference type="EMBL" id="BK032555">
    <property type="protein sequence ID" value="DAF47437.1"/>
    <property type="molecule type" value="Genomic_DNA"/>
</dbReference>
<accession>A0A8S5S8Y2</accession>
<reference evidence="1" key="1">
    <citation type="journal article" date="2021" name="Proc. Natl. Acad. Sci. U.S.A.">
        <title>A Catalog of Tens of Thousands of Viruses from Human Metagenomes Reveals Hidden Associations with Chronic Diseases.</title>
        <authorList>
            <person name="Tisza M.J."/>
            <person name="Buck C.B."/>
        </authorList>
    </citation>
    <scope>NUCLEOTIDE SEQUENCE</scope>
    <source>
        <strain evidence="1">CtGns7</strain>
    </source>
</reference>
<sequence length="39" mass="4602">MKIIIKPKAKVKDKRLICPFCGEDKPFIRYIKKGILNRV</sequence>
<organism evidence="1">
    <name type="scientific">Phage sp. ctGns7</name>
    <dbReference type="NCBI Taxonomy" id="2828003"/>
    <lineage>
        <taxon>Viruses</taxon>
    </lineage>
</organism>
<evidence type="ECO:0000313" key="1">
    <source>
        <dbReference type="EMBL" id="DAF47437.1"/>
    </source>
</evidence>
<proteinExistence type="predicted"/>
<name>A0A8S5S8Y2_9VIRU</name>